<keyword evidence="2" id="KW-1185">Reference proteome</keyword>
<dbReference type="Proteomes" id="UP000010475">
    <property type="component" value="Chromosome"/>
</dbReference>
<reference evidence="1 2" key="1">
    <citation type="submission" date="2012-06" db="EMBL/GenBank/DDBJ databases">
        <title>Finished chromosome of genome of Cylindrospermum stagnale PCC 7417.</title>
        <authorList>
            <consortium name="US DOE Joint Genome Institute"/>
            <person name="Gugger M."/>
            <person name="Coursin T."/>
            <person name="Rippka R."/>
            <person name="Tandeau De Marsac N."/>
            <person name="Huntemann M."/>
            <person name="Wei C.-L."/>
            <person name="Han J."/>
            <person name="Detter J.C."/>
            <person name="Han C."/>
            <person name="Tapia R."/>
            <person name="Chen A."/>
            <person name="Kyrpides N."/>
            <person name="Mavromatis K."/>
            <person name="Markowitz V."/>
            <person name="Szeto E."/>
            <person name="Ivanova N."/>
            <person name="Pagani I."/>
            <person name="Pati A."/>
            <person name="Goodwin L."/>
            <person name="Nordberg H.P."/>
            <person name="Cantor M.N."/>
            <person name="Hua S.X."/>
            <person name="Woyke T."/>
            <person name="Kerfeld C.A."/>
        </authorList>
    </citation>
    <scope>NUCLEOTIDE SEQUENCE [LARGE SCALE GENOMIC DNA]</scope>
    <source>
        <strain evidence="1 2">PCC 7417</strain>
    </source>
</reference>
<dbReference type="PATRIC" id="fig|56107.3.peg.2203"/>
<dbReference type="OrthoDB" id="488527at2"/>
<dbReference type="STRING" id="56107.Cylst_1986"/>
<sequence>MSLNLNLPPELENELHTEASQLNLPLSEYILRILFTRQVVDNLPKTGAELVTYWQNEGVINSRHDITDSQTYARELRHQAETRERSM</sequence>
<dbReference type="HOGENOM" id="CLU_2496794_0_0_3"/>
<evidence type="ECO:0000313" key="2">
    <source>
        <dbReference type="Proteomes" id="UP000010475"/>
    </source>
</evidence>
<protein>
    <recommendedName>
        <fullName evidence="3">CopG-like ribbon-helix-helix domain-containing protein</fullName>
    </recommendedName>
</protein>
<dbReference type="AlphaFoldDB" id="K9WWR7"/>
<name>K9WWR7_9NOST</name>
<dbReference type="RefSeq" id="WP_015207486.1">
    <property type="nucleotide sequence ID" value="NC_019757.1"/>
</dbReference>
<dbReference type="EMBL" id="CP003642">
    <property type="protein sequence ID" value="AFZ24231.1"/>
    <property type="molecule type" value="Genomic_DNA"/>
</dbReference>
<proteinExistence type="predicted"/>
<dbReference type="eggNOG" id="ENOG50331BQ">
    <property type="taxonomic scope" value="Bacteria"/>
</dbReference>
<evidence type="ECO:0008006" key="3">
    <source>
        <dbReference type="Google" id="ProtNLM"/>
    </source>
</evidence>
<dbReference type="KEGG" id="csg:Cylst_1986"/>
<accession>K9WWR7</accession>
<evidence type="ECO:0000313" key="1">
    <source>
        <dbReference type="EMBL" id="AFZ24231.1"/>
    </source>
</evidence>
<organism evidence="1 2">
    <name type="scientific">Cylindrospermum stagnale PCC 7417</name>
    <dbReference type="NCBI Taxonomy" id="56107"/>
    <lineage>
        <taxon>Bacteria</taxon>
        <taxon>Bacillati</taxon>
        <taxon>Cyanobacteriota</taxon>
        <taxon>Cyanophyceae</taxon>
        <taxon>Nostocales</taxon>
        <taxon>Nostocaceae</taxon>
        <taxon>Cylindrospermum</taxon>
    </lineage>
</organism>
<gene>
    <name evidence="1" type="ORF">Cylst_1986</name>
</gene>